<dbReference type="EMBL" id="BAMD01000005">
    <property type="protein sequence ID" value="GAF02085.1"/>
    <property type="molecule type" value="Genomic_DNA"/>
</dbReference>
<protein>
    <recommendedName>
        <fullName evidence="3">Aminotransferase</fullName>
        <ecNumber evidence="3">2.6.1.-</ecNumber>
    </recommendedName>
</protein>
<dbReference type="STRING" id="869213.GCA_000517085_04183"/>
<dbReference type="PANTHER" id="PTHR42885:SF1">
    <property type="entry name" value="THREONINE-PHOSPHATE DECARBOXYLASE"/>
    <property type="match status" value="1"/>
</dbReference>
<dbReference type="Pfam" id="PF00155">
    <property type="entry name" value="Aminotran_1_2"/>
    <property type="match status" value="1"/>
</dbReference>
<dbReference type="EC" id="2.6.1.-" evidence="3"/>
<comment type="cofactor">
    <cofactor evidence="1 3">
        <name>pyridoxal 5'-phosphate</name>
        <dbReference type="ChEBI" id="CHEBI:597326"/>
    </cofactor>
</comment>
<evidence type="ECO:0000256" key="1">
    <source>
        <dbReference type="ARBA" id="ARBA00001933"/>
    </source>
</evidence>
<dbReference type="Gene3D" id="3.40.640.10">
    <property type="entry name" value="Type I PLP-dependent aspartate aminotransferase-like (Major domain)"/>
    <property type="match status" value="1"/>
</dbReference>
<evidence type="ECO:0000256" key="2">
    <source>
        <dbReference type="ARBA" id="ARBA00022898"/>
    </source>
</evidence>
<accession>W7XVG8</accession>
<feature type="domain" description="Aminotransferase class I/classII large" evidence="4">
    <location>
        <begin position="16"/>
        <end position="331"/>
    </location>
</feature>
<evidence type="ECO:0000256" key="3">
    <source>
        <dbReference type="RuleBase" id="RU000481"/>
    </source>
</evidence>
<organism evidence="5 6">
    <name type="scientific">Saccharicrinis fermentans DSM 9555 = JCM 21142</name>
    <dbReference type="NCBI Taxonomy" id="869213"/>
    <lineage>
        <taxon>Bacteria</taxon>
        <taxon>Pseudomonadati</taxon>
        <taxon>Bacteroidota</taxon>
        <taxon>Bacteroidia</taxon>
        <taxon>Marinilabiliales</taxon>
        <taxon>Marinilabiliaceae</taxon>
        <taxon>Saccharicrinis</taxon>
    </lineage>
</organism>
<dbReference type="SUPFAM" id="SSF53383">
    <property type="entry name" value="PLP-dependent transferases"/>
    <property type="match status" value="1"/>
</dbReference>
<dbReference type="InterPro" id="IPR015422">
    <property type="entry name" value="PyrdxlP-dep_Trfase_small"/>
</dbReference>
<keyword evidence="6" id="KW-1185">Reference proteome</keyword>
<dbReference type="GO" id="GO:0030170">
    <property type="term" value="F:pyridoxal phosphate binding"/>
    <property type="evidence" value="ECO:0007669"/>
    <property type="project" value="InterPro"/>
</dbReference>
<evidence type="ECO:0000313" key="6">
    <source>
        <dbReference type="Proteomes" id="UP000019402"/>
    </source>
</evidence>
<dbReference type="CDD" id="cd00609">
    <property type="entry name" value="AAT_like"/>
    <property type="match status" value="1"/>
</dbReference>
<proteinExistence type="inferred from homology"/>
<comment type="caution">
    <text evidence="5">The sequence shown here is derived from an EMBL/GenBank/DDBJ whole genome shotgun (WGS) entry which is preliminary data.</text>
</comment>
<gene>
    <name evidence="5" type="ORF">JCM21142_1713</name>
</gene>
<dbReference type="OrthoDB" id="9813612at2"/>
<sequence length="336" mass="38515">MIYGHGDDLYQYDKIHINFSSNVKPGGMDRGLKKHLENSVSDCSSYPEPRAKELELCIEQAYHLPPGSALVTNGAVEAFYLLAAWKQGCNSLIYYPSFSEYEDACHRYNHKLEFVSNTELQDKVVYGQHLVWLCNPNNPDGKIFRPDTLQAVVEYNKGTLFVIDEAYIDFVEEDVSMIKWLSAYKNLIIIRSLTKRFVIPGLRLGYLLAAPDIVAQLEKLIIPWRINILAQKAGMYCLKEGCKDGFDLATILKESKRLQNEINKVDGFSVVFSDTTFFLVKSRWKASEVKSKLIDKYGILIRDASNFRGLTDEHFRVACQTPSQNNELIKAFRKWR</sequence>
<dbReference type="InterPro" id="IPR004839">
    <property type="entry name" value="Aminotransferase_I/II_large"/>
</dbReference>
<dbReference type="GO" id="GO:0008483">
    <property type="term" value="F:transaminase activity"/>
    <property type="evidence" value="ECO:0007669"/>
    <property type="project" value="UniProtKB-KW"/>
</dbReference>
<keyword evidence="3" id="KW-0808">Transferase</keyword>
<dbReference type="AlphaFoldDB" id="W7XVG8"/>
<dbReference type="InterPro" id="IPR015421">
    <property type="entry name" value="PyrdxlP-dep_Trfase_major"/>
</dbReference>
<dbReference type="InterPro" id="IPR015424">
    <property type="entry name" value="PyrdxlP-dep_Trfase"/>
</dbReference>
<dbReference type="RefSeq" id="WP_027473463.1">
    <property type="nucleotide sequence ID" value="NZ_BAMD01000005.1"/>
</dbReference>
<dbReference type="eggNOG" id="COG0079">
    <property type="taxonomic scope" value="Bacteria"/>
</dbReference>
<keyword evidence="3" id="KW-0032">Aminotransferase</keyword>
<dbReference type="PANTHER" id="PTHR42885">
    <property type="entry name" value="HISTIDINOL-PHOSPHATE AMINOTRANSFERASE-RELATED"/>
    <property type="match status" value="1"/>
</dbReference>
<keyword evidence="2" id="KW-0663">Pyridoxal phosphate</keyword>
<dbReference type="PROSITE" id="PS00105">
    <property type="entry name" value="AA_TRANSFER_CLASS_1"/>
    <property type="match status" value="1"/>
</dbReference>
<reference evidence="5 6" key="1">
    <citation type="journal article" date="2014" name="Genome Announc.">
        <title>Draft Genome Sequence of Cytophaga fermentans JCM 21142T, a Facultative Anaerobe Isolated from Marine Mud.</title>
        <authorList>
            <person name="Starns D."/>
            <person name="Oshima K."/>
            <person name="Suda W."/>
            <person name="Iino T."/>
            <person name="Yuki M."/>
            <person name="Inoue J."/>
            <person name="Kitamura K."/>
            <person name="Iida T."/>
            <person name="Darby A."/>
            <person name="Hattori M."/>
            <person name="Ohkuma M."/>
        </authorList>
    </citation>
    <scope>NUCLEOTIDE SEQUENCE [LARGE SCALE GENOMIC DNA]</scope>
    <source>
        <strain evidence="5 6">JCM 21142</strain>
    </source>
</reference>
<comment type="similarity">
    <text evidence="3">Belongs to the class-I pyridoxal-phosphate-dependent aminotransferase family.</text>
</comment>
<evidence type="ECO:0000259" key="4">
    <source>
        <dbReference type="Pfam" id="PF00155"/>
    </source>
</evidence>
<dbReference type="Proteomes" id="UP000019402">
    <property type="component" value="Unassembled WGS sequence"/>
</dbReference>
<name>W7XVG8_9BACT</name>
<dbReference type="InterPro" id="IPR004838">
    <property type="entry name" value="NHTrfase_class1_PyrdxlP-BS"/>
</dbReference>
<evidence type="ECO:0000313" key="5">
    <source>
        <dbReference type="EMBL" id="GAF02085.1"/>
    </source>
</evidence>
<dbReference type="Gene3D" id="3.90.1150.10">
    <property type="entry name" value="Aspartate Aminotransferase, domain 1"/>
    <property type="match status" value="1"/>
</dbReference>